<reference evidence="1" key="1">
    <citation type="submission" date="2021-05" db="EMBL/GenBank/DDBJ databases">
        <authorList>
            <person name="Pan Q."/>
            <person name="Jouanno E."/>
            <person name="Zahm M."/>
            <person name="Klopp C."/>
            <person name="Cabau C."/>
            <person name="Louis A."/>
            <person name="Berthelot C."/>
            <person name="Parey E."/>
            <person name="Roest Crollius H."/>
            <person name="Montfort J."/>
            <person name="Robinson-Rechavi M."/>
            <person name="Bouchez O."/>
            <person name="Lampietro C."/>
            <person name="Lopez Roques C."/>
            <person name="Donnadieu C."/>
            <person name="Postlethwait J."/>
            <person name="Bobe J."/>
            <person name="Dillon D."/>
            <person name="Chandos A."/>
            <person name="von Hippel F."/>
            <person name="Guiguen Y."/>
        </authorList>
    </citation>
    <scope>NUCLEOTIDE SEQUENCE</scope>
    <source>
        <strain evidence="1">YG-Jan2019</strain>
    </source>
</reference>
<accession>A0ACC2F6C6</accession>
<comment type="caution">
    <text evidence="1">The sequence shown here is derived from an EMBL/GenBank/DDBJ whole genome shotgun (WGS) entry which is preliminary data.</text>
</comment>
<evidence type="ECO:0000313" key="2">
    <source>
        <dbReference type="Proteomes" id="UP001157502"/>
    </source>
</evidence>
<dbReference type="EMBL" id="CM055760">
    <property type="protein sequence ID" value="KAJ7986922.1"/>
    <property type="molecule type" value="Genomic_DNA"/>
</dbReference>
<protein>
    <submittedName>
        <fullName evidence="1">Uncharacterized protein</fullName>
    </submittedName>
</protein>
<keyword evidence="2" id="KW-1185">Reference proteome</keyword>
<gene>
    <name evidence="1" type="ORF">DPEC_G00333410</name>
</gene>
<name>A0ACC2F6C6_DALPE</name>
<organism evidence="1 2">
    <name type="scientific">Dallia pectoralis</name>
    <name type="common">Alaska blackfish</name>
    <dbReference type="NCBI Taxonomy" id="75939"/>
    <lineage>
        <taxon>Eukaryota</taxon>
        <taxon>Metazoa</taxon>
        <taxon>Chordata</taxon>
        <taxon>Craniata</taxon>
        <taxon>Vertebrata</taxon>
        <taxon>Euteleostomi</taxon>
        <taxon>Actinopterygii</taxon>
        <taxon>Neopterygii</taxon>
        <taxon>Teleostei</taxon>
        <taxon>Protacanthopterygii</taxon>
        <taxon>Esociformes</taxon>
        <taxon>Umbridae</taxon>
        <taxon>Dallia</taxon>
    </lineage>
</organism>
<proteinExistence type="predicted"/>
<sequence length="449" mass="51213">MWLRLVQSARSREEQNLEAYVKNGQLFFRALRAIQKEEELLVWYGKELSNLLLLKPMQPGKGADQYKCVNCDQRFESEFPLLAHWRFICTLRQPSSLTKLGNDKPQITHDSPDPVTAIKMGQPQNDPQDGKPTTDFHNLARDMEKNGNSSSFPGVRSAGALKRKCVEVEVHRKSSQIPTMKQEPMDRGYDNFSVIQQLSPVSSHLLPNRFSEAFPEERTTQPQMLLKLSETELLTANPQNQKDQPRGRPAKNKLSNNLLCLEEPSTDIISSRPGKSKIFVPENRSVFSPATRYVSLPDTTRMLDRAKPSVIDKTYLHRQNPSPYLHKPISIKPRHPLYSPAALWSRNPDRDLVQVPPSPVLLAPSVPRLSPLCMPAQNWCAKCNFSFRLTSDLVQHMRSHHKRALDATESGSGMKRQYNVERGDPLKCPICNEVFRQRHHLARHLTSHA</sequence>
<evidence type="ECO:0000313" key="1">
    <source>
        <dbReference type="EMBL" id="KAJ7986922.1"/>
    </source>
</evidence>
<dbReference type="Proteomes" id="UP001157502">
    <property type="component" value="Chromosome 33"/>
</dbReference>